<dbReference type="OrthoDB" id="1923031at2759"/>
<dbReference type="PANTHER" id="PTHR33825:SF14">
    <property type="entry name" value="CHITINASE-LIKE PROTEIN"/>
    <property type="match status" value="1"/>
</dbReference>
<keyword evidence="1" id="KW-1133">Transmembrane helix</keyword>
<accession>A0A6J0N8J2</accession>
<organism evidence="2 3">
    <name type="scientific">Raphanus sativus</name>
    <name type="common">Radish</name>
    <name type="synonym">Raphanus raphanistrum var. sativus</name>
    <dbReference type="NCBI Taxonomy" id="3726"/>
    <lineage>
        <taxon>Eukaryota</taxon>
        <taxon>Viridiplantae</taxon>
        <taxon>Streptophyta</taxon>
        <taxon>Embryophyta</taxon>
        <taxon>Tracheophyta</taxon>
        <taxon>Spermatophyta</taxon>
        <taxon>Magnoliopsida</taxon>
        <taxon>eudicotyledons</taxon>
        <taxon>Gunneridae</taxon>
        <taxon>Pentapetalae</taxon>
        <taxon>rosids</taxon>
        <taxon>malvids</taxon>
        <taxon>Brassicales</taxon>
        <taxon>Brassicaceae</taxon>
        <taxon>Brassiceae</taxon>
        <taxon>Raphanus</taxon>
    </lineage>
</organism>
<keyword evidence="1" id="KW-0812">Transmembrane</keyword>
<evidence type="ECO:0000313" key="2">
    <source>
        <dbReference type="Proteomes" id="UP000504610"/>
    </source>
</evidence>
<gene>
    <name evidence="3" type="primary">LOC108851569</name>
</gene>
<keyword evidence="1" id="KW-0472">Membrane</keyword>
<dbReference type="KEGG" id="rsz:108851569"/>
<name>A0A6J0N8J2_RAPSA</name>
<dbReference type="AlphaFoldDB" id="A0A6J0N8J2"/>
<sequence>MKSIRLISSAPPFLCLSRTRVIFKTPPAKRCSGGGGGFVTVSLNSNPEKSSLSSEGGTGRSLISRASISVLEDQSINGFKMQLGSSVSPPRLINPLGKTMSRSDQAFLLLAFIACTTSVAFTSFVITAVPTLLAMGRAASSFAKLADTARQELPSTLAAIRLSGMEISDLTLELSELSHEVSDGVNKSAKAVQAAEAGIRQIGTLAHQQTLSMIDERASLPEISLQPVVAGAAKKTSHAIGIASKTLMNIITGGGDKDEEDS</sequence>
<dbReference type="RefSeq" id="XP_018480526.1">
    <property type="nucleotide sequence ID" value="XM_018625024.2"/>
</dbReference>
<reference evidence="2" key="1">
    <citation type="journal article" date="2019" name="Database">
        <title>The radish genome database (RadishGD): an integrated information resource for radish genomics.</title>
        <authorList>
            <person name="Yu H.J."/>
            <person name="Baek S."/>
            <person name="Lee Y.J."/>
            <person name="Cho A."/>
            <person name="Mun J.H."/>
        </authorList>
    </citation>
    <scope>NUCLEOTIDE SEQUENCE [LARGE SCALE GENOMIC DNA]</scope>
    <source>
        <strain evidence="2">cv. WK10039</strain>
    </source>
</reference>
<evidence type="ECO:0000256" key="1">
    <source>
        <dbReference type="SAM" id="Phobius"/>
    </source>
</evidence>
<dbReference type="Proteomes" id="UP000504610">
    <property type="component" value="Chromosome 1"/>
</dbReference>
<reference evidence="3" key="2">
    <citation type="submission" date="2025-08" db="UniProtKB">
        <authorList>
            <consortium name="RefSeq"/>
        </authorList>
    </citation>
    <scope>IDENTIFICATION</scope>
    <source>
        <tissue evidence="3">Leaf</tissue>
    </source>
</reference>
<evidence type="ECO:0000313" key="3">
    <source>
        <dbReference type="RefSeq" id="XP_018480526.1"/>
    </source>
</evidence>
<protein>
    <submittedName>
        <fullName evidence="3">Uncharacterized protein LOC108851569</fullName>
    </submittedName>
</protein>
<dbReference type="GeneID" id="108851569"/>
<feature type="transmembrane region" description="Helical" evidence="1">
    <location>
        <begin position="106"/>
        <end position="133"/>
    </location>
</feature>
<dbReference type="PANTHER" id="PTHR33825">
    <property type="entry name" value="CHITINASE-LIKE PROTEIN"/>
    <property type="match status" value="1"/>
</dbReference>
<keyword evidence="2" id="KW-1185">Reference proteome</keyword>
<proteinExistence type="predicted"/>